<dbReference type="RefSeq" id="WP_145195252.1">
    <property type="nucleotide sequence ID" value="NZ_CP036267.1"/>
</dbReference>
<proteinExistence type="predicted"/>
<evidence type="ECO:0000256" key="1">
    <source>
        <dbReference type="SAM" id="MobiDB-lite"/>
    </source>
</evidence>
<accession>A0A517QH83</accession>
<organism evidence="2 3">
    <name type="scientific">Thalassoglobus polymorphus</name>
    <dbReference type="NCBI Taxonomy" id="2527994"/>
    <lineage>
        <taxon>Bacteria</taxon>
        <taxon>Pseudomonadati</taxon>
        <taxon>Planctomycetota</taxon>
        <taxon>Planctomycetia</taxon>
        <taxon>Planctomycetales</taxon>
        <taxon>Planctomycetaceae</taxon>
        <taxon>Thalassoglobus</taxon>
    </lineage>
</organism>
<evidence type="ECO:0000313" key="2">
    <source>
        <dbReference type="EMBL" id="QDT30994.1"/>
    </source>
</evidence>
<dbReference type="EMBL" id="CP036267">
    <property type="protein sequence ID" value="QDT30994.1"/>
    <property type="molecule type" value="Genomic_DNA"/>
</dbReference>
<dbReference type="KEGG" id="tpol:Mal48_02240"/>
<feature type="region of interest" description="Disordered" evidence="1">
    <location>
        <begin position="19"/>
        <end position="42"/>
    </location>
</feature>
<sequence>MTLSTTTIDRIVANVLSQLSTPDEPVHEVSPSPEEARQPPQHQLSNNVITAEQLESIPAGQTVFVPTKAIITPAAVDVVRERKLTIERTSHSPESQQSKATNQAATSNHLSIAIVRHTENVQQAIAELGDVNKELVSCPDDAAKFAISELCRTGAGTVLIFAEQTHRAACLTNRNSKAKAVVANDSGEVKKIRKQLRANVWCIDPTNRSYFELKNLLKVICSK</sequence>
<protein>
    <submittedName>
        <fullName evidence="2">Uncharacterized protein</fullName>
    </submittedName>
</protein>
<dbReference type="AlphaFoldDB" id="A0A517QH83"/>
<dbReference type="OrthoDB" id="211605at2"/>
<keyword evidence="3" id="KW-1185">Reference proteome</keyword>
<evidence type="ECO:0000313" key="3">
    <source>
        <dbReference type="Proteomes" id="UP000315724"/>
    </source>
</evidence>
<dbReference type="Proteomes" id="UP000315724">
    <property type="component" value="Chromosome"/>
</dbReference>
<reference evidence="2 3" key="1">
    <citation type="submission" date="2019-02" db="EMBL/GenBank/DDBJ databases">
        <title>Deep-cultivation of Planctomycetes and their phenomic and genomic characterization uncovers novel biology.</title>
        <authorList>
            <person name="Wiegand S."/>
            <person name="Jogler M."/>
            <person name="Boedeker C."/>
            <person name="Pinto D."/>
            <person name="Vollmers J."/>
            <person name="Rivas-Marin E."/>
            <person name="Kohn T."/>
            <person name="Peeters S.H."/>
            <person name="Heuer A."/>
            <person name="Rast P."/>
            <person name="Oberbeckmann S."/>
            <person name="Bunk B."/>
            <person name="Jeske O."/>
            <person name="Meyerdierks A."/>
            <person name="Storesund J.E."/>
            <person name="Kallscheuer N."/>
            <person name="Luecker S."/>
            <person name="Lage O.M."/>
            <person name="Pohl T."/>
            <person name="Merkel B.J."/>
            <person name="Hornburger P."/>
            <person name="Mueller R.-W."/>
            <person name="Bruemmer F."/>
            <person name="Labrenz M."/>
            <person name="Spormann A.M."/>
            <person name="Op den Camp H."/>
            <person name="Overmann J."/>
            <person name="Amann R."/>
            <person name="Jetten M.S.M."/>
            <person name="Mascher T."/>
            <person name="Medema M.H."/>
            <person name="Devos D.P."/>
            <person name="Kaster A.-K."/>
            <person name="Ovreas L."/>
            <person name="Rohde M."/>
            <person name="Galperin M.Y."/>
            <person name="Jogler C."/>
        </authorList>
    </citation>
    <scope>NUCLEOTIDE SEQUENCE [LARGE SCALE GENOMIC DNA]</scope>
    <source>
        <strain evidence="2 3">Mal48</strain>
    </source>
</reference>
<gene>
    <name evidence="2" type="ORF">Mal48_02240</name>
</gene>
<name>A0A517QH83_9PLAN</name>